<dbReference type="CDD" id="cd10567">
    <property type="entry name" value="SWIB-MDM2_like"/>
    <property type="match status" value="1"/>
</dbReference>
<dbReference type="Pfam" id="PF02201">
    <property type="entry name" value="SWIB"/>
    <property type="match status" value="1"/>
</dbReference>
<reference evidence="2 3" key="1">
    <citation type="submission" date="2023-10" db="EMBL/GenBank/DDBJ databases">
        <title>Chromosome-scale genome assembly provides insights into flower coloration mechanisms of Canna indica.</title>
        <authorList>
            <person name="Li C."/>
        </authorList>
    </citation>
    <scope>NUCLEOTIDE SEQUENCE [LARGE SCALE GENOMIC DNA]</scope>
    <source>
        <tissue evidence="2">Flower</tissue>
    </source>
</reference>
<dbReference type="AlphaFoldDB" id="A0AAQ3JSV5"/>
<accession>A0AAQ3JSV5</accession>
<feature type="domain" description="DM2" evidence="1">
    <location>
        <begin position="34"/>
        <end position="112"/>
    </location>
</feature>
<keyword evidence="3" id="KW-1185">Reference proteome</keyword>
<evidence type="ECO:0000259" key="1">
    <source>
        <dbReference type="PROSITE" id="PS51925"/>
    </source>
</evidence>
<dbReference type="PROSITE" id="PS51925">
    <property type="entry name" value="SWIB_MDM2"/>
    <property type="match status" value="1"/>
</dbReference>
<protein>
    <submittedName>
        <fullName evidence="2">Upstream activation factor subunit spp27</fullName>
    </submittedName>
</protein>
<proteinExistence type="predicted"/>
<dbReference type="Gene3D" id="1.10.245.10">
    <property type="entry name" value="SWIB/MDM2 domain"/>
    <property type="match status" value="1"/>
</dbReference>
<sequence>MSRVLGGCRVLMAAAASSAKTGAKADPSKLKNSGILKPVPVSPAMEKFVGASEISRTGAVKKIWEHIKLYQLQNPTNKREIRCDEKLKSIFGDREKVGMMEIAKLISPHFIKPT</sequence>
<evidence type="ECO:0000313" key="2">
    <source>
        <dbReference type="EMBL" id="WOK95823.1"/>
    </source>
</evidence>
<gene>
    <name evidence="2" type="ORF">Cni_G04530</name>
</gene>
<dbReference type="EMBL" id="CP136891">
    <property type="protein sequence ID" value="WOK95823.1"/>
    <property type="molecule type" value="Genomic_DNA"/>
</dbReference>
<dbReference type="SUPFAM" id="SSF47592">
    <property type="entry name" value="SWIB/MDM2 domain"/>
    <property type="match status" value="1"/>
</dbReference>
<dbReference type="InterPro" id="IPR019835">
    <property type="entry name" value="SWIB_domain"/>
</dbReference>
<dbReference type="PANTHER" id="PTHR13844">
    <property type="entry name" value="SWI/SNF-RELATED MATRIX-ASSOCIATED ACTIN-DEPENDENT REGULATOR OF CHROMATIN SUBFAMILY D"/>
    <property type="match status" value="1"/>
</dbReference>
<dbReference type="Proteomes" id="UP001327560">
    <property type="component" value="Chromosome 2"/>
</dbReference>
<evidence type="ECO:0000313" key="3">
    <source>
        <dbReference type="Proteomes" id="UP001327560"/>
    </source>
</evidence>
<name>A0AAQ3JSV5_9LILI</name>
<organism evidence="2 3">
    <name type="scientific">Canna indica</name>
    <name type="common">Indian-shot</name>
    <dbReference type="NCBI Taxonomy" id="4628"/>
    <lineage>
        <taxon>Eukaryota</taxon>
        <taxon>Viridiplantae</taxon>
        <taxon>Streptophyta</taxon>
        <taxon>Embryophyta</taxon>
        <taxon>Tracheophyta</taxon>
        <taxon>Spermatophyta</taxon>
        <taxon>Magnoliopsida</taxon>
        <taxon>Liliopsida</taxon>
        <taxon>Zingiberales</taxon>
        <taxon>Cannaceae</taxon>
        <taxon>Canna</taxon>
    </lineage>
</organism>
<dbReference type="InterPro" id="IPR003121">
    <property type="entry name" value="SWIB_MDM2_domain"/>
</dbReference>
<dbReference type="SMART" id="SM00151">
    <property type="entry name" value="SWIB"/>
    <property type="match status" value="1"/>
</dbReference>
<dbReference type="InterPro" id="IPR036885">
    <property type="entry name" value="SWIB_MDM2_dom_sf"/>
</dbReference>